<comment type="caution">
    <text evidence="3">The sequence shown here is derived from an EMBL/GenBank/DDBJ whole genome shotgun (WGS) entry which is preliminary data.</text>
</comment>
<evidence type="ECO:0000256" key="1">
    <source>
        <dbReference type="SAM" id="SignalP"/>
    </source>
</evidence>
<dbReference type="SUPFAM" id="SSF51338">
    <property type="entry name" value="Composite domain of metallo-dependent hydrolases"/>
    <property type="match status" value="1"/>
</dbReference>
<evidence type="ECO:0000313" key="4">
    <source>
        <dbReference type="Proteomes" id="UP000298050"/>
    </source>
</evidence>
<sequence length="991" mass="108755">MRNFRFAFLSLALLLPAPLAAAKPVTLVEGTNLAVAVDPASGVAVLALQGRLYRQAPGEVAAMPITGWLDDAWEPDFAPDGSAVVFKGYGEESFDLYRVRVDGKGGIERLTDSLFDDREPLYSPDGAAVLFSSDRSGNYDVWRLSLAEGALTQLTDAPGDEFSPALSPDGENLAWIAAEGREQVILTRAIAGDAPVEAYRSASKLSGLRWLPDGSALSFRSLDRDPAGNATSSLRRLDLASGADSVLSPAGADVFPFRATWLDAQTAVYTSDGVVKVWREGQALAERPFSVSFDIPAREYAHRERDFDAADERQVLGISTPALSPSGDVVAFTALGDLWLWNPDKQDLQQLTDDAAADQMPSWSDDGKQLAWVSDRGGEYRIYLQDLASGERIALPVSQRSISFPSWSPDGRRFAFFTDVPDNPLLHVVGQLMVFDRDSGKLEKYSQPMPPQSIAWSADGSKLLTLRLKPYSRRYREGLYVLAVIDLQAGTTTDIVPVPHRSIAHVSYSAKAGGVAFEQDGVLYRMPLTAQFEPDGPVELLHAGLADSPHWSKGGEQLVFQAGDRLQRMTVATGELEDITPPLSWQRDVPQDEWVLRAGRVFDGRALEYRENVDIHVRGQRIVELLPMGARDDLPVVDASDKVVIPGLFESHAHIGDHNHSESQGRAFLAYGVTSIRDPGSNPYLANERKEAWTSGRRVGPRTFITGHNIDGRRAFYAVVEAVSSDAHLERALQRAELLELDFLKTYVRLPDRQQQRVTEFGHATGIPVTSHELLPAAIYGVDAIEHFTGTSRRGYTTKISELGRSYQDVVEVITTADMGIVPTMVVPGVVLTFSEQDDIYSTPQFNNFYGPSMKQTYQDFMAFFGPGAEGYVDAYGELLTKLIERDALVGTGTDSPFTPFGTGLHAELRLYQREGIAPAKILLAATYQSARIAGAERDLGSIEPGKLADMVVIDGDPLADISDSDNIVLTVKNGRRYTQDELFEYRDSWR</sequence>
<evidence type="ECO:0000259" key="2">
    <source>
        <dbReference type="Pfam" id="PF01979"/>
    </source>
</evidence>
<dbReference type="Pfam" id="PF07676">
    <property type="entry name" value="PD40"/>
    <property type="match status" value="4"/>
</dbReference>
<accession>A0A4Z0M5E6</accession>
<protein>
    <submittedName>
        <fullName evidence="3">Amidohydrolase</fullName>
    </submittedName>
</protein>
<feature type="domain" description="Amidohydrolase-related" evidence="2">
    <location>
        <begin position="880"/>
        <end position="976"/>
    </location>
</feature>
<dbReference type="Gene3D" id="3.20.20.140">
    <property type="entry name" value="Metal-dependent hydrolases"/>
    <property type="match status" value="2"/>
</dbReference>
<keyword evidence="3" id="KW-0378">Hydrolase</keyword>
<dbReference type="GO" id="GO:0016810">
    <property type="term" value="F:hydrolase activity, acting on carbon-nitrogen (but not peptide) bonds"/>
    <property type="evidence" value="ECO:0007669"/>
    <property type="project" value="InterPro"/>
</dbReference>
<dbReference type="PANTHER" id="PTHR43135:SF3">
    <property type="entry name" value="ALPHA-D-RIBOSE 1-METHYLPHOSPHONATE 5-TRIPHOSPHATE DIPHOSPHATASE"/>
    <property type="match status" value="1"/>
</dbReference>
<feature type="signal peptide" evidence="1">
    <location>
        <begin position="1"/>
        <end position="22"/>
    </location>
</feature>
<proteinExistence type="predicted"/>
<dbReference type="InterPro" id="IPR011042">
    <property type="entry name" value="6-blade_b-propeller_TolB-like"/>
</dbReference>
<dbReference type="EMBL" id="SRLE01000005">
    <property type="protein sequence ID" value="TGD74640.1"/>
    <property type="molecule type" value="Genomic_DNA"/>
</dbReference>
<dbReference type="InterPro" id="IPR032466">
    <property type="entry name" value="Metal_Hydrolase"/>
</dbReference>
<dbReference type="OrthoDB" id="9758793at2"/>
<dbReference type="Gene3D" id="2.30.40.10">
    <property type="entry name" value="Urease, subunit C, domain 1"/>
    <property type="match status" value="2"/>
</dbReference>
<dbReference type="RefSeq" id="WP_135441598.1">
    <property type="nucleotide sequence ID" value="NZ_SRLE01000005.1"/>
</dbReference>
<dbReference type="PANTHER" id="PTHR43135">
    <property type="entry name" value="ALPHA-D-RIBOSE 1-METHYLPHOSPHONATE 5-TRIPHOSPHATE DIPHOSPHATASE"/>
    <property type="match status" value="1"/>
</dbReference>
<keyword evidence="4" id="KW-1185">Reference proteome</keyword>
<dbReference type="Pfam" id="PF01979">
    <property type="entry name" value="Amidohydro_1"/>
    <property type="match status" value="1"/>
</dbReference>
<evidence type="ECO:0000313" key="3">
    <source>
        <dbReference type="EMBL" id="TGD74640.1"/>
    </source>
</evidence>
<dbReference type="AlphaFoldDB" id="A0A4Z0M5E6"/>
<gene>
    <name evidence="3" type="ORF">E4634_05410</name>
</gene>
<dbReference type="InterPro" id="IPR006680">
    <property type="entry name" value="Amidohydro-rel"/>
</dbReference>
<dbReference type="SUPFAM" id="SSF51556">
    <property type="entry name" value="Metallo-dependent hydrolases"/>
    <property type="match status" value="1"/>
</dbReference>
<dbReference type="InterPro" id="IPR011659">
    <property type="entry name" value="WD40"/>
</dbReference>
<feature type="chain" id="PRO_5021241764" evidence="1">
    <location>
        <begin position="23"/>
        <end position="991"/>
    </location>
</feature>
<name>A0A4Z0M5E6_9GAMM</name>
<dbReference type="Proteomes" id="UP000298050">
    <property type="component" value="Unassembled WGS sequence"/>
</dbReference>
<reference evidence="3 4" key="1">
    <citation type="submission" date="2019-04" db="EMBL/GenBank/DDBJ databases">
        <title>Taxonomy of novel Haliea sp. from mangrove soil of West Coast of India.</title>
        <authorList>
            <person name="Verma A."/>
            <person name="Kumar P."/>
            <person name="Krishnamurthi S."/>
        </authorList>
    </citation>
    <scope>NUCLEOTIDE SEQUENCE [LARGE SCALE GENOMIC DNA]</scope>
    <source>
        <strain evidence="3 4">SAOS-164</strain>
    </source>
</reference>
<keyword evidence="1" id="KW-0732">Signal</keyword>
<dbReference type="InterPro" id="IPR051781">
    <property type="entry name" value="Metallo-dep_Hydrolase"/>
</dbReference>
<dbReference type="Gene3D" id="2.120.10.30">
    <property type="entry name" value="TolB, C-terminal domain"/>
    <property type="match status" value="2"/>
</dbReference>
<dbReference type="InterPro" id="IPR011059">
    <property type="entry name" value="Metal-dep_hydrolase_composite"/>
</dbReference>
<organism evidence="3 4">
    <name type="scientific">Mangrovimicrobium sediminis</name>
    <dbReference type="NCBI Taxonomy" id="2562682"/>
    <lineage>
        <taxon>Bacteria</taxon>
        <taxon>Pseudomonadati</taxon>
        <taxon>Pseudomonadota</taxon>
        <taxon>Gammaproteobacteria</taxon>
        <taxon>Cellvibrionales</taxon>
        <taxon>Halieaceae</taxon>
        <taxon>Mangrovimicrobium</taxon>
    </lineage>
</organism>
<dbReference type="SUPFAM" id="SSF69304">
    <property type="entry name" value="Tricorn protease N-terminal domain"/>
    <property type="match status" value="2"/>
</dbReference>